<reference evidence="1" key="2">
    <citation type="journal article" date="2015" name="Data Brief">
        <title>Shoot transcriptome of the giant reed, Arundo donax.</title>
        <authorList>
            <person name="Barrero R.A."/>
            <person name="Guerrero F.D."/>
            <person name="Moolhuijzen P."/>
            <person name="Goolsby J.A."/>
            <person name="Tidwell J."/>
            <person name="Bellgard S.E."/>
            <person name="Bellgard M.I."/>
        </authorList>
    </citation>
    <scope>NUCLEOTIDE SEQUENCE</scope>
    <source>
        <tissue evidence="1">Shoot tissue taken approximately 20 cm above the soil surface</tissue>
    </source>
</reference>
<protein>
    <submittedName>
        <fullName evidence="1">Uncharacterized protein</fullName>
    </submittedName>
</protein>
<proteinExistence type="predicted"/>
<sequence>MALESEMKFYISSDKYFASITVICWHHKRKKATDHFLQVQTFG</sequence>
<organism evidence="1">
    <name type="scientific">Arundo donax</name>
    <name type="common">Giant reed</name>
    <name type="synonym">Donax arundinaceus</name>
    <dbReference type="NCBI Taxonomy" id="35708"/>
    <lineage>
        <taxon>Eukaryota</taxon>
        <taxon>Viridiplantae</taxon>
        <taxon>Streptophyta</taxon>
        <taxon>Embryophyta</taxon>
        <taxon>Tracheophyta</taxon>
        <taxon>Spermatophyta</taxon>
        <taxon>Magnoliopsida</taxon>
        <taxon>Liliopsida</taxon>
        <taxon>Poales</taxon>
        <taxon>Poaceae</taxon>
        <taxon>PACMAD clade</taxon>
        <taxon>Arundinoideae</taxon>
        <taxon>Arundineae</taxon>
        <taxon>Arundo</taxon>
    </lineage>
</organism>
<dbReference type="EMBL" id="GBRH01219307">
    <property type="protein sequence ID" value="JAD78588.1"/>
    <property type="molecule type" value="Transcribed_RNA"/>
</dbReference>
<name>A0A0A9CW06_ARUDO</name>
<dbReference type="AlphaFoldDB" id="A0A0A9CW06"/>
<evidence type="ECO:0000313" key="1">
    <source>
        <dbReference type="EMBL" id="JAD78588.1"/>
    </source>
</evidence>
<reference evidence="1" key="1">
    <citation type="submission" date="2014-09" db="EMBL/GenBank/DDBJ databases">
        <authorList>
            <person name="Magalhaes I.L.F."/>
            <person name="Oliveira U."/>
            <person name="Santos F.R."/>
            <person name="Vidigal T.H.D.A."/>
            <person name="Brescovit A.D."/>
            <person name="Santos A.J."/>
        </authorList>
    </citation>
    <scope>NUCLEOTIDE SEQUENCE</scope>
    <source>
        <tissue evidence="1">Shoot tissue taken approximately 20 cm above the soil surface</tissue>
    </source>
</reference>
<accession>A0A0A9CW06</accession>